<dbReference type="Proteomes" id="UP000442105">
    <property type="component" value="Unassembled WGS sequence"/>
</dbReference>
<accession>A0AA90UHN9</accession>
<dbReference type="RefSeq" id="WP_153081881.1">
    <property type="nucleotide sequence ID" value="NZ_VZCU01000029.1"/>
</dbReference>
<dbReference type="EMBL" id="VZCW01000382">
    <property type="protein sequence ID" value="MQN14097.1"/>
    <property type="molecule type" value="Genomic_DNA"/>
</dbReference>
<reference evidence="2" key="1">
    <citation type="submission" date="2019-09" db="EMBL/GenBank/DDBJ databases">
        <title>Distinct polysaccharide growth profiles of human intestinal Prevotella copri isolates.</title>
        <authorList>
            <person name="Fehlner-Peach H."/>
            <person name="Magnabosco C."/>
            <person name="Raghavan V."/>
            <person name="Scher J.U."/>
            <person name="Tett A."/>
            <person name="Cox L.M."/>
            <person name="Gottsegen C."/>
            <person name="Watters A."/>
            <person name="Wiltshire- Gordon J.D."/>
            <person name="Segata N."/>
            <person name="Bonneau R."/>
            <person name="Littman D.R."/>
        </authorList>
    </citation>
    <scope>NUCLEOTIDE SEQUENCE [LARGE SCALE GENOMIC DNA]</scope>
    <source>
        <strain evidence="2">iAQ1179</strain>
    </source>
</reference>
<evidence type="ECO:0000313" key="1">
    <source>
        <dbReference type="EMBL" id="MQN14097.1"/>
    </source>
</evidence>
<protein>
    <submittedName>
        <fullName evidence="1">Uncharacterized protein</fullName>
    </submittedName>
</protein>
<name>A0AA90UHN9_9BACT</name>
<sequence>MMKQEFEERANFKVSPECYHTFIEPGYNASNLDKDEWVKEWKKNGGVQAAYDWEKKRANTCQKGNKALTEESIEMDEKLAEQTHANMRLAEYLIEKGTQYSDIEMLNKAKGILGEKAYITYKLENNIELTDEDKKFILANLK</sequence>
<proteinExistence type="predicted"/>
<dbReference type="AlphaFoldDB" id="A0AA90UHN9"/>
<organism evidence="1 2">
    <name type="scientific">Segatella copri</name>
    <dbReference type="NCBI Taxonomy" id="165179"/>
    <lineage>
        <taxon>Bacteria</taxon>
        <taxon>Pseudomonadati</taxon>
        <taxon>Bacteroidota</taxon>
        <taxon>Bacteroidia</taxon>
        <taxon>Bacteroidales</taxon>
        <taxon>Prevotellaceae</taxon>
        <taxon>Segatella</taxon>
    </lineage>
</organism>
<comment type="caution">
    <text evidence="1">The sequence shown here is derived from an EMBL/GenBank/DDBJ whole genome shotgun (WGS) entry which is preliminary data.</text>
</comment>
<evidence type="ECO:0000313" key="2">
    <source>
        <dbReference type="Proteomes" id="UP000442105"/>
    </source>
</evidence>
<gene>
    <name evidence="1" type="ORF">F7D95_15160</name>
</gene>